<protein>
    <submittedName>
        <fullName evidence="2">Chemotaxis protein CheX</fullName>
    </submittedName>
</protein>
<accession>A0A5C5TZU4</accession>
<dbReference type="AlphaFoldDB" id="A0A5C5TZU4"/>
<dbReference type="SUPFAM" id="SSF160246">
    <property type="entry name" value="EspE N-terminal domain-like"/>
    <property type="match status" value="2"/>
</dbReference>
<name>A0A5C5TZU4_9GAMM</name>
<comment type="caution">
    <text evidence="2">The sequence shown here is derived from an EMBL/GenBank/DDBJ whole genome shotgun (WGS) entry which is preliminary data.</text>
</comment>
<dbReference type="EMBL" id="VOHE01000004">
    <property type="protein sequence ID" value="TWT18775.1"/>
    <property type="molecule type" value="Genomic_DNA"/>
</dbReference>
<dbReference type="InterPro" id="IPR028976">
    <property type="entry name" value="CheC-like_sf"/>
</dbReference>
<evidence type="ECO:0000313" key="3">
    <source>
        <dbReference type="Proteomes" id="UP000315949"/>
    </source>
</evidence>
<dbReference type="Gene3D" id="3.40.1550.10">
    <property type="entry name" value="CheC-like"/>
    <property type="match status" value="1"/>
</dbReference>
<evidence type="ECO:0000313" key="2">
    <source>
        <dbReference type="EMBL" id="TWT18775.1"/>
    </source>
</evidence>
<dbReference type="InterPro" id="IPR037257">
    <property type="entry name" value="T2SS_E_N_sf"/>
</dbReference>
<gene>
    <name evidence="2" type="ORF">FQY79_09000</name>
</gene>
<dbReference type="RefSeq" id="WP_146312595.1">
    <property type="nucleotide sequence ID" value="NZ_VOHE01000004.1"/>
</dbReference>
<organism evidence="2 3">
    <name type="scientific">Luteimonas wenzhouensis</name>
    <dbReference type="NCBI Taxonomy" id="2599615"/>
    <lineage>
        <taxon>Bacteria</taxon>
        <taxon>Pseudomonadati</taxon>
        <taxon>Pseudomonadota</taxon>
        <taxon>Gammaproteobacteria</taxon>
        <taxon>Lysobacterales</taxon>
        <taxon>Lysobacteraceae</taxon>
        <taxon>Luteimonas</taxon>
    </lineage>
</organism>
<dbReference type="OrthoDB" id="5614404at2"/>
<proteinExistence type="predicted"/>
<keyword evidence="1" id="KW-0145">Chemotaxis</keyword>
<evidence type="ECO:0000256" key="1">
    <source>
        <dbReference type="ARBA" id="ARBA00022500"/>
    </source>
</evidence>
<dbReference type="SUPFAM" id="SSF103039">
    <property type="entry name" value="CheC-like"/>
    <property type="match status" value="1"/>
</dbReference>
<dbReference type="GO" id="GO:0006935">
    <property type="term" value="P:chemotaxis"/>
    <property type="evidence" value="ECO:0007669"/>
    <property type="project" value="UniProtKB-KW"/>
</dbReference>
<reference evidence="2 3" key="1">
    <citation type="submission" date="2019-07" db="EMBL/GenBank/DDBJ databases">
        <title>Luteimonas sp. YD-1 nov., isolated from acidic soil.</title>
        <authorList>
            <person name="Zhou J."/>
        </authorList>
    </citation>
    <scope>NUCLEOTIDE SEQUENCE [LARGE SCALE GENOMIC DNA]</scope>
    <source>
        <strain evidence="2 3">YD-1</strain>
    </source>
</reference>
<sequence>MAAKFLGQFLLERGVITAPQLLAAIQAQRASNLLLGELAVQRGLLDEAQARRINQRQRVEDRQFGDIALELGLLDQAQLDALLEAQRAGRKRIGEVLVEQGAIDPGRLEQELALHQVDREHARSTLDRLVASHPQGDLATRVIALCTRLFPRMLGAQCQAATVLSPPQLGMWPCTAHVRVEGAHPLDIGLACDLDSARALACALLGLAPADCDDALALDALGEMVNVLMGYAVREVLPDDDASYRALPPDHAVPASALAADRKRSIAVLLGSQLGDFVLLLARPQPPCTAP</sequence>
<dbReference type="Proteomes" id="UP000315949">
    <property type="component" value="Unassembled WGS sequence"/>
</dbReference>
<keyword evidence="3" id="KW-1185">Reference proteome</keyword>